<dbReference type="InterPro" id="IPR019734">
    <property type="entry name" value="TPR_rpt"/>
</dbReference>
<dbReference type="EMBL" id="JBHTKR010000005">
    <property type="protein sequence ID" value="MFD1195652.1"/>
    <property type="molecule type" value="Genomic_DNA"/>
</dbReference>
<evidence type="ECO:0000256" key="3">
    <source>
        <dbReference type="PROSITE-ProRule" id="PRU00339"/>
    </source>
</evidence>
<dbReference type="SUPFAM" id="SSF48452">
    <property type="entry name" value="TPR-like"/>
    <property type="match status" value="2"/>
</dbReference>
<evidence type="ECO:0000256" key="2">
    <source>
        <dbReference type="ARBA" id="ARBA00022803"/>
    </source>
</evidence>
<sequence length="545" mass="59887">MRAEPNTGAYLAARQAVLMGDYRSAAEYFTLALTRDPANPMILENAALSFLSLGDLDRALPIAQRMEAEGLESQIASMILGATEAKSGNFEALLSRMADGRGTGPLVDGLTTAWAHMGKGDVSAALKSFDDLANQPGLGPFASYHKALALAMVGDFEGAEALMASDAAGPLLLTRRAAIARAQILSQLDRDADAVALLDEMFGTDLDPALAAMRVALANDEVLPFTLIGDPVDGIAEVYFSVSAFLRREAGDEYTLLYARVATYLRPEHTDALLMTASLLESMERFELAVETYRQVPASDPSFHAAELGRAEALRRLDRVDAAVEVLEQLVRSHADLAIVHVTLGDLMRQMERFADAVTAYDKALALYPAEDQSQWFIHYARAIAHERQDNWDKAEADFRKALDLNPDQPQVLNYLGYSLVEKQMKLDEALDMIERAVAARPDSGYIVDSLGWVLYRLGRYEEAIVHMERAAELMPVDPIVNDHLGDVLWSVGRFREARFQWTRALSFDPEEKDATRIRRKLEVGLDAVLAEEGAAPLKQVANGN</sequence>
<feature type="repeat" description="TPR" evidence="3">
    <location>
        <begin position="376"/>
        <end position="409"/>
    </location>
</feature>
<accession>A0ABW3TG23</accession>
<organism evidence="4 5">
    <name type="scientific">Seohaeicola saemankumensis</name>
    <dbReference type="NCBI Taxonomy" id="481181"/>
    <lineage>
        <taxon>Bacteria</taxon>
        <taxon>Pseudomonadati</taxon>
        <taxon>Pseudomonadota</taxon>
        <taxon>Alphaproteobacteria</taxon>
        <taxon>Rhodobacterales</taxon>
        <taxon>Roseobacteraceae</taxon>
        <taxon>Seohaeicola</taxon>
    </lineage>
</organism>
<evidence type="ECO:0000313" key="4">
    <source>
        <dbReference type="EMBL" id="MFD1195652.1"/>
    </source>
</evidence>
<dbReference type="Gene3D" id="1.25.40.10">
    <property type="entry name" value="Tetratricopeptide repeat domain"/>
    <property type="match status" value="3"/>
</dbReference>
<dbReference type="RefSeq" id="WP_380792706.1">
    <property type="nucleotide sequence ID" value="NZ_JBHTKR010000005.1"/>
</dbReference>
<protein>
    <submittedName>
        <fullName evidence="4">Tetratricopeptide repeat protein</fullName>
    </submittedName>
</protein>
<name>A0ABW3TG23_9RHOB</name>
<dbReference type="Pfam" id="PF07719">
    <property type="entry name" value="TPR_2"/>
    <property type="match status" value="2"/>
</dbReference>
<feature type="repeat" description="TPR" evidence="3">
    <location>
        <begin position="338"/>
        <end position="371"/>
    </location>
</feature>
<feature type="repeat" description="TPR" evidence="3">
    <location>
        <begin position="445"/>
        <end position="478"/>
    </location>
</feature>
<dbReference type="PANTHER" id="PTHR12558:SF13">
    <property type="entry name" value="CELL DIVISION CYCLE PROTEIN 27 HOMOLOG"/>
    <property type="match status" value="1"/>
</dbReference>
<dbReference type="InterPro" id="IPR011990">
    <property type="entry name" value="TPR-like_helical_dom_sf"/>
</dbReference>
<comment type="caution">
    <text evidence="4">The sequence shown here is derived from an EMBL/GenBank/DDBJ whole genome shotgun (WGS) entry which is preliminary data.</text>
</comment>
<evidence type="ECO:0000256" key="1">
    <source>
        <dbReference type="ARBA" id="ARBA00022737"/>
    </source>
</evidence>
<keyword evidence="2 3" id="KW-0802">TPR repeat</keyword>
<dbReference type="Pfam" id="PF13432">
    <property type="entry name" value="TPR_16"/>
    <property type="match status" value="3"/>
</dbReference>
<dbReference type="PANTHER" id="PTHR12558">
    <property type="entry name" value="CELL DIVISION CYCLE 16,23,27"/>
    <property type="match status" value="1"/>
</dbReference>
<dbReference type="PROSITE" id="PS50005">
    <property type="entry name" value="TPR"/>
    <property type="match status" value="3"/>
</dbReference>
<evidence type="ECO:0000313" key="5">
    <source>
        <dbReference type="Proteomes" id="UP001597151"/>
    </source>
</evidence>
<dbReference type="SMART" id="SM00028">
    <property type="entry name" value="TPR"/>
    <property type="match status" value="8"/>
</dbReference>
<keyword evidence="5" id="KW-1185">Reference proteome</keyword>
<reference evidence="5" key="1">
    <citation type="journal article" date="2019" name="Int. J. Syst. Evol. Microbiol.">
        <title>The Global Catalogue of Microorganisms (GCM) 10K type strain sequencing project: providing services to taxonomists for standard genome sequencing and annotation.</title>
        <authorList>
            <consortium name="The Broad Institute Genomics Platform"/>
            <consortium name="The Broad Institute Genome Sequencing Center for Infectious Disease"/>
            <person name="Wu L."/>
            <person name="Ma J."/>
        </authorList>
    </citation>
    <scope>NUCLEOTIDE SEQUENCE [LARGE SCALE GENOMIC DNA]</scope>
    <source>
        <strain evidence="5">CCUG 55328</strain>
    </source>
</reference>
<proteinExistence type="predicted"/>
<keyword evidence="1" id="KW-0677">Repeat</keyword>
<dbReference type="Proteomes" id="UP001597151">
    <property type="component" value="Unassembled WGS sequence"/>
</dbReference>
<dbReference type="InterPro" id="IPR013105">
    <property type="entry name" value="TPR_2"/>
</dbReference>
<gene>
    <name evidence="4" type="ORF">ACFQ3C_13340</name>
</gene>